<protein>
    <submittedName>
        <fullName evidence="3">Putative regulator of sorbitol operon</fullName>
    </submittedName>
</protein>
<dbReference type="SUPFAM" id="SSF55804">
    <property type="entry name" value="Phoshotransferase/anion transport protein"/>
    <property type="match status" value="1"/>
</dbReference>
<feature type="domain" description="PTS EIIA type-2" evidence="2">
    <location>
        <begin position="1"/>
        <end position="132"/>
    </location>
</feature>
<dbReference type="InterPro" id="IPR002178">
    <property type="entry name" value="PTS_EIIA_type-2_dom"/>
</dbReference>
<dbReference type="PROSITE" id="PS51094">
    <property type="entry name" value="PTS_EIIA_TYPE_2"/>
    <property type="match status" value="1"/>
</dbReference>
<dbReference type="AlphaFoldDB" id="A0A380FA58"/>
<dbReference type="Gene3D" id="3.40.930.10">
    <property type="entry name" value="Mannitol-specific EII, Chain A"/>
    <property type="match status" value="1"/>
</dbReference>
<dbReference type="InterPro" id="IPR016152">
    <property type="entry name" value="PTrfase/Anion_transptr"/>
</dbReference>
<name>A0A380FA58_STAGA</name>
<dbReference type="Proteomes" id="UP000255277">
    <property type="component" value="Unassembled WGS sequence"/>
</dbReference>
<dbReference type="Pfam" id="PF00359">
    <property type="entry name" value="PTS_EIIA_2"/>
    <property type="match status" value="1"/>
</dbReference>
<reference evidence="3 4" key="1">
    <citation type="submission" date="2018-06" db="EMBL/GenBank/DDBJ databases">
        <authorList>
            <consortium name="Pathogen Informatics"/>
            <person name="Doyle S."/>
        </authorList>
    </citation>
    <scope>NUCLEOTIDE SEQUENCE [LARGE SCALE GENOMIC DNA]</scope>
    <source>
        <strain evidence="3 4">NCTC12195</strain>
    </source>
</reference>
<evidence type="ECO:0000259" key="2">
    <source>
        <dbReference type="PROSITE" id="PS51094"/>
    </source>
</evidence>
<comment type="subunit">
    <text evidence="1">Homodimer or homotrimer. Seems to be a monomer when not phosphorylated.</text>
</comment>
<accession>A0A380FA58</accession>
<proteinExistence type="predicted"/>
<gene>
    <name evidence="3" type="primary">srlM_3</name>
    <name evidence="3" type="ORF">NCTC12195_00498</name>
</gene>
<evidence type="ECO:0000256" key="1">
    <source>
        <dbReference type="ARBA" id="ARBA00011798"/>
    </source>
</evidence>
<dbReference type="EMBL" id="UHDK01000001">
    <property type="protein sequence ID" value="SUM31092.1"/>
    <property type="molecule type" value="Genomic_DNA"/>
</dbReference>
<evidence type="ECO:0000313" key="3">
    <source>
        <dbReference type="EMBL" id="SUM31092.1"/>
    </source>
</evidence>
<sequence length="135" mass="15340">MNIFDNNNSYISLIESLADELVNEGKVENDFKQRLLIRESDKSTADKYLGFPHASHTGTTINIKVAILDEGCRDLPDLKIIILIATPDEMVNETLLIRVYEEVLAISNNAYLISKFSEKTTFQDFIQLLNQEMKG</sequence>
<evidence type="ECO:0000313" key="4">
    <source>
        <dbReference type="Proteomes" id="UP000255277"/>
    </source>
</evidence>
<organism evidence="3 4">
    <name type="scientific">Staphylococcus gallinarum</name>
    <dbReference type="NCBI Taxonomy" id="1293"/>
    <lineage>
        <taxon>Bacteria</taxon>
        <taxon>Bacillati</taxon>
        <taxon>Bacillota</taxon>
        <taxon>Bacilli</taxon>
        <taxon>Bacillales</taxon>
        <taxon>Staphylococcaceae</taxon>
        <taxon>Staphylococcus</taxon>
    </lineage>
</organism>